<evidence type="ECO:0000256" key="4">
    <source>
        <dbReference type="ARBA" id="ARBA00022679"/>
    </source>
</evidence>
<dbReference type="InterPro" id="IPR043538">
    <property type="entry name" value="XYLT"/>
</dbReference>
<keyword evidence="12" id="KW-1015">Disulfide bond</keyword>
<evidence type="ECO:0000256" key="3">
    <source>
        <dbReference type="ARBA" id="ARBA00022676"/>
    </source>
</evidence>
<evidence type="ECO:0000256" key="14">
    <source>
        <dbReference type="ARBA" id="ARBA00042865"/>
    </source>
</evidence>
<dbReference type="InterPro" id="IPR003406">
    <property type="entry name" value="Glyco_trans_14"/>
</dbReference>
<dbReference type="AlphaFoldDB" id="A0A9D9E9Y1"/>
<evidence type="ECO:0000256" key="1">
    <source>
        <dbReference type="ARBA" id="ARBA00004323"/>
    </source>
</evidence>
<evidence type="ECO:0000313" key="15">
    <source>
        <dbReference type="EMBL" id="MBO8441399.1"/>
    </source>
</evidence>
<evidence type="ECO:0000256" key="12">
    <source>
        <dbReference type="ARBA" id="ARBA00023157"/>
    </source>
</evidence>
<keyword evidence="4 15" id="KW-0808">Transferase</keyword>
<keyword evidence="10" id="KW-0333">Golgi apparatus</keyword>
<name>A0A9D9E9Y1_9LACO</name>
<organism evidence="15 16">
    <name type="scientific">Candidatus Gallilactobacillus intestinavium</name>
    <dbReference type="NCBI Taxonomy" id="2840838"/>
    <lineage>
        <taxon>Bacteria</taxon>
        <taxon>Bacillati</taxon>
        <taxon>Bacillota</taxon>
        <taxon>Bacilli</taxon>
        <taxon>Lactobacillales</taxon>
        <taxon>Lactobacillaceae</taxon>
        <taxon>Lactobacillaceae incertae sedis</taxon>
        <taxon>Candidatus Gallilactobacillus</taxon>
    </lineage>
</organism>
<dbReference type="GO" id="GO:0016020">
    <property type="term" value="C:membrane"/>
    <property type="evidence" value="ECO:0007669"/>
    <property type="project" value="InterPro"/>
</dbReference>
<keyword evidence="9" id="KW-1133">Transmembrane helix</keyword>
<evidence type="ECO:0000256" key="9">
    <source>
        <dbReference type="ARBA" id="ARBA00022989"/>
    </source>
</evidence>
<evidence type="ECO:0000313" key="16">
    <source>
        <dbReference type="Proteomes" id="UP000823614"/>
    </source>
</evidence>
<comment type="caution">
    <text evidence="15">The sequence shown here is derived from an EMBL/GenBank/DDBJ whole genome shotgun (WGS) entry which is preliminary data.</text>
</comment>
<reference evidence="15" key="2">
    <citation type="journal article" date="2021" name="PeerJ">
        <title>Extensive microbial diversity within the chicken gut microbiome revealed by metagenomics and culture.</title>
        <authorList>
            <person name="Gilroy R."/>
            <person name="Ravi A."/>
            <person name="Getino M."/>
            <person name="Pursley I."/>
            <person name="Horton D.L."/>
            <person name="Alikhan N.F."/>
            <person name="Baker D."/>
            <person name="Gharbi K."/>
            <person name="Hall N."/>
            <person name="Watson M."/>
            <person name="Adriaenssens E.M."/>
            <person name="Foster-Nyarko E."/>
            <person name="Jarju S."/>
            <person name="Secka A."/>
            <person name="Antonio M."/>
            <person name="Oren A."/>
            <person name="Chaudhuri R.R."/>
            <person name="La Ragione R."/>
            <person name="Hildebrand F."/>
            <person name="Pallen M.J."/>
        </authorList>
    </citation>
    <scope>NUCLEOTIDE SEQUENCE</scope>
    <source>
        <strain evidence="15">C6-149</strain>
    </source>
</reference>
<dbReference type="GO" id="GO:0015012">
    <property type="term" value="P:heparan sulfate proteoglycan biosynthetic process"/>
    <property type="evidence" value="ECO:0007669"/>
    <property type="project" value="TreeGrafter"/>
</dbReference>
<dbReference type="PANTHER" id="PTHR46025:SF3">
    <property type="entry name" value="XYLOSYLTRANSFERASE OXT"/>
    <property type="match status" value="1"/>
</dbReference>
<dbReference type="GO" id="GO:0050650">
    <property type="term" value="P:chondroitin sulfate proteoglycan biosynthetic process"/>
    <property type="evidence" value="ECO:0007669"/>
    <property type="project" value="TreeGrafter"/>
</dbReference>
<keyword evidence="8" id="KW-0735">Signal-anchor</keyword>
<keyword evidence="3" id="KW-0328">Glycosyltransferase</keyword>
<sequence>MGKHAFLIIAHKEIDQLNSLIKALDNERNDIFINLDPKDKPYVYKVKKANLFFNNFIPGKWGGFSLVKIELSLLELANKNRAYDFYHLLSGQDYLLKPLPSIYNFFDNHQNTNFIEVNDNLKLENPERFNLRYQQYHFLQDKFGMKKRSFLKYLDFGSCLIQKYVGIKRSNNITIKSGSQWFSITKPLVEFILQNKNKIFYIFKNTYCPDELFMQTIIWDSKFMKTLFNKGKKHSNLRYYNFQWIEKHVLTPKILDESDLSDIKQTNALFGRKFSIPTSQKLEQLLLK</sequence>
<dbReference type="Proteomes" id="UP000823614">
    <property type="component" value="Unassembled WGS sequence"/>
</dbReference>
<gene>
    <name evidence="15" type="ORF">IAA89_03005</name>
</gene>
<protein>
    <recommendedName>
        <fullName evidence="14">Peptide O-xylosyltransferase</fullName>
    </recommendedName>
</protein>
<evidence type="ECO:0000256" key="2">
    <source>
        <dbReference type="ARBA" id="ARBA00004648"/>
    </source>
</evidence>
<reference evidence="15" key="1">
    <citation type="submission" date="2020-10" db="EMBL/GenBank/DDBJ databases">
        <authorList>
            <person name="Gilroy R."/>
        </authorList>
    </citation>
    <scope>NUCLEOTIDE SEQUENCE</scope>
    <source>
        <strain evidence="15">C6-149</strain>
    </source>
</reference>
<dbReference type="GO" id="GO:0046872">
    <property type="term" value="F:metal ion binding"/>
    <property type="evidence" value="ECO:0007669"/>
    <property type="project" value="UniProtKB-KW"/>
</dbReference>
<comment type="subcellular location">
    <subcellularLocation>
        <location evidence="2">Endoplasmic reticulum membrane</location>
        <topology evidence="2">Single-pass type II membrane protein</topology>
    </subcellularLocation>
    <subcellularLocation>
        <location evidence="1">Golgi apparatus membrane</location>
        <topology evidence="1">Single-pass type II membrane protein</topology>
    </subcellularLocation>
</comment>
<dbReference type="GO" id="GO:0030158">
    <property type="term" value="F:protein xylosyltransferase activity"/>
    <property type="evidence" value="ECO:0007669"/>
    <property type="project" value="InterPro"/>
</dbReference>
<evidence type="ECO:0000256" key="5">
    <source>
        <dbReference type="ARBA" id="ARBA00022692"/>
    </source>
</evidence>
<dbReference type="EMBL" id="JADIMP010000051">
    <property type="protein sequence ID" value="MBO8441399.1"/>
    <property type="molecule type" value="Genomic_DNA"/>
</dbReference>
<evidence type="ECO:0000256" key="6">
    <source>
        <dbReference type="ARBA" id="ARBA00022723"/>
    </source>
</evidence>
<keyword evidence="11" id="KW-0472">Membrane</keyword>
<keyword evidence="6" id="KW-0479">Metal-binding</keyword>
<evidence type="ECO:0000256" key="8">
    <source>
        <dbReference type="ARBA" id="ARBA00022968"/>
    </source>
</evidence>
<evidence type="ECO:0000256" key="7">
    <source>
        <dbReference type="ARBA" id="ARBA00022824"/>
    </source>
</evidence>
<keyword evidence="13" id="KW-0325">Glycoprotein</keyword>
<keyword evidence="7" id="KW-0256">Endoplasmic reticulum</keyword>
<dbReference type="PANTHER" id="PTHR46025">
    <property type="entry name" value="XYLOSYLTRANSFERASE OXT"/>
    <property type="match status" value="1"/>
</dbReference>
<evidence type="ECO:0000256" key="10">
    <source>
        <dbReference type="ARBA" id="ARBA00023034"/>
    </source>
</evidence>
<dbReference type="Pfam" id="PF02485">
    <property type="entry name" value="Branch"/>
    <property type="match status" value="1"/>
</dbReference>
<accession>A0A9D9E9Y1</accession>
<proteinExistence type="predicted"/>
<keyword evidence="5" id="KW-0812">Transmembrane</keyword>
<evidence type="ECO:0000256" key="11">
    <source>
        <dbReference type="ARBA" id="ARBA00023136"/>
    </source>
</evidence>
<evidence type="ECO:0000256" key="13">
    <source>
        <dbReference type="ARBA" id="ARBA00023180"/>
    </source>
</evidence>